<keyword evidence="4" id="KW-0808">Transferase</keyword>
<evidence type="ECO:0000256" key="2">
    <source>
        <dbReference type="ARBA" id="ARBA00033753"/>
    </source>
</evidence>
<dbReference type="GO" id="GO:0008168">
    <property type="term" value="F:methyltransferase activity"/>
    <property type="evidence" value="ECO:0007669"/>
    <property type="project" value="UniProtKB-KW"/>
</dbReference>
<dbReference type="PANTHER" id="PTHR12818:SF0">
    <property type="entry name" value="TRNA (ADENINE(37)-N6)-METHYLTRANSFERASE"/>
    <property type="match status" value="1"/>
</dbReference>
<proteinExistence type="inferred from homology"/>
<dbReference type="RefSeq" id="WP_210596428.1">
    <property type="nucleotide sequence ID" value="NZ_JAGKSQ010000002.1"/>
</dbReference>
<sequence length="152" mass="17485">MINISPIGYAYNERVEVTDDYWGSIITTIRLTPPLNADSLQEIEAFSHLEIIYYFHLVQKDKIILGARHPRNNISYPLVGIFAQRAKNRPNKLGSTIVKLVKIEGSQLFVQGLDCINKTPIIDIKPVMNEFLPKGKVTQPKWSQDIMKKYWN</sequence>
<organism evidence="4 5">
    <name type="scientific">Halalkalibacter suaedae</name>
    <dbReference type="NCBI Taxonomy" id="2822140"/>
    <lineage>
        <taxon>Bacteria</taxon>
        <taxon>Bacillati</taxon>
        <taxon>Bacillota</taxon>
        <taxon>Bacilli</taxon>
        <taxon>Bacillales</taxon>
        <taxon>Bacillaceae</taxon>
        <taxon>Halalkalibacter</taxon>
    </lineage>
</organism>
<dbReference type="InterPro" id="IPR036413">
    <property type="entry name" value="YaeB-like_sf"/>
</dbReference>
<dbReference type="PROSITE" id="PS51668">
    <property type="entry name" value="TSAA_2"/>
    <property type="match status" value="1"/>
</dbReference>
<dbReference type="Proteomes" id="UP000678228">
    <property type="component" value="Unassembled WGS sequence"/>
</dbReference>
<dbReference type="InterPro" id="IPR023370">
    <property type="entry name" value="TrmO-like_N"/>
</dbReference>
<protein>
    <submittedName>
        <fullName evidence="4">SAM-dependent methyltransferase</fullName>
    </submittedName>
</protein>
<evidence type="ECO:0000313" key="5">
    <source>
        <dbReference type="Proteomes" id="UP000678228"/>
    </source>
</evidence>
<accession>A0A940WQN7</accession>
<dbReference type="SUPFAM" id="SSF118196">
    <property type="entry name" value="YaeB-like"/>
    <property type="match status" value="1"/>
</dbReference>
<comment type="similarity">
    <text evidence="2">Belongs to the tRNA methyltransferase O family.</text>
</comment>
<feature type="domain" description="TsaA-like" evidence="3">
    <location>
        <begin position="4"/>
        <end position="136"/>
    </location>
</feature>
<keyword evidence="4" id="KW-0489">Methyltransferase</keyword>
<evidence type="ECO:0000313" key="4">
    <source>
        <dbReference type="EMBL" id="MBP3950750.1"/>
    </source>
</evidence>
<dbReference type="PANTHER" id="PTHR12818">
    <property type="entry name" value="TRNA (ADENINE(37)-N6)-METHYLTRANSFERASE"/>
    <property type="match status" value="1"/>
</dbReference>
<dbReference type="CDD" id="cd09281">
    <property type="entry name" value="UPF0066"/>
    <property type="match status" value="1"/>
</dbReference>
<dbReference type="InterPro" id="IPR040372">
    <property type="entry name" value="YaeB-like"/>
</dbReference>
<dbReference type="GO" id="GO:0032259">
    <property type="term" value="P:methylation"/>
    <property type="evidence" value="ECO:0007669"/>
    <property type="project" value="UniProtKB-KW"/>
</dbReference>
<keyword evidence="5" id="KW-1185">Reference proteome</keyword>
<dbReference type="InterPro" id="IPR036414">
    <property type="entry name" value="YaeB_N_sf"/>
</dbReference>
<reference evidence="4" key="1">
    <citation type="submission" date="2021-03" db="EMBL/GenBank/DDBJ databases">
        <title>Bacillus suaedae sp. nov., isolated from Suaeda aralocaspica.</title>
        <authorList>
            <person name="Lei R.F.R."/>
        </authorList>
    </citation>
    <scope>NUCLEOTIDE SEQUENCE</scope>
    <source>
        <strain evidence="4">YZJH907-2</strain>
    </source>
</reference>
<name>A0A940WQN7_9BACI</name>
<evidence type="ECO:0000259" key="3">
    <source>
        <dbReference type="PROSITE" id="PS51668"/>
    </source>
</evidence>
<dbReference type="Gene3D" id="2.40.30.70">
    <property type="entry name" value="YaeB-like"/>
    <property type="match status" value="1"/>
</dbReference>
<gene>
    <name evidence="4" type="ORF">J7W16_06350</name>
</gene>
<keyword evidence="1" id="KW-0949">S-adenosyl-L-methionine</keyword>
<dbReference type="Pfam" id="PF01980">
    <property type="entry name" value="TrmO_N"/>
    <property type="match status" value="1"/>
</dbReference>
<dbReference type="AlphaFoldDB" id="A0A940WQN7"/>
<evidence type="ECO:0000256" key="1">
    <source>
        <dbReference type="ARBA" id="ARBA00022691"/>
    </source>
</evidence>
<comment type="caution">
    <text evidence="4">The sequence shown here is derived from an EMBL/GenBank/DDBJ whole genome shotgun (WGS) entry which is preliminary data.</text>
</comment>
<dbReference type="EMBL" id="JAGKSQ010000002">
    <property type="protein sequence ID" value="MBP3950750.1"/>
    <property type="molecule type" value="Genomic_DNA"/>
</dbReference>